<dbReference type="Pfam" id="PF06574">
    <property type="entry name" value="FAD_syn"/>
    <property type="match status" value="1"/>
</dbReference>
<dbReference type="GO" id="GO:0003919">
    <property type="term" value="F:FMN adenylyltransferase activity"/>
    <property type="evidence" value="ECO:0007669"/>
    <property type="project" value="UniProtKB-EC"/>
</dbReference>
<dbReference type="InterPro" id="IPR014729">
    <property type="entry name" value="Rossmann-like_a/b/a_fold"/>
</dbReference>
<gene>
    <name evidence="16" type="ORF">H8S40_06055</name>
</gene>
<feature type="domain" description="Riboflavin kinase" evidence="15">
    <location>
        <begin position="170"/>
        <end position="295"/>
    </location>
</feature>
<evidence type="ECO:0000256" key="10">
    <source>
        <dbReference type="ARBA" id="ARBA00022840"/>
    </source>
</evidence>
<dbReference type="Proteomes" id="UP000631576">
    <property type="component" value="Unassembled WGS sequence"/>
</dbReference>
<dbReference type="GO" id="GO:0008531">
    <property type="term" value="F:riboflavin kinase activity"/>
    <property type="evidence" value="ECO:0007669"/>
    <property type="project" value="UniProtKB-EC"/>
</dbReference>
<protein>
    <recommendedName>
        <fullName evidence="14">Riboflavin biosynthesis protein</fullName>
    </recommendedName>
    <domain>
        <recommendedName>
            <fullName evidence="14">Riboflavin kinase</fullName>
            <ecNumber evidence="14">2.7.1.26</ecNumber>
        </recommendedName>
        <alternativeName>
            <fullName evidence="14">Flavokinase</fullName>
        </alternativeName>
    </domain>
    <domain>
        <recommendedName>
            <fullName evidence="14">FMN adenylyltransferase</fullName>
            <ecNumber evidence="14">2.7.7.2</ecNumber>
        </recommendedName>
        <alternativeName>
            <fullName evidence="14">FAD pyrophosphorylase</fullName>
        </alternativeName>
        <alternativeName>
            <fullName evidence="14">FAD synthase</fullName>
        </alternativeName>
    </domain>
</protein>
<dbReference type="RefSeq" id="WP_186864848.1">
    <property type="nucleotide sequence ID" value="NZ_JACOPE010000001.1"/>
</dbReference>
<evidence type="ECO:0000256" key="11">
    <source>
        <dbReference type="ARBA" id="ARBA00023268"/>
    </source>
</evidence>
<name>A0ABR7G8R4_9FIRM</name>
<dbReference type="InterPro" id="IPR002606">
    <property type="entry name" value="Riboflavin_kinase_bac"/>
</dbReference>
<dbReference type="Gene3D" id="3.40.50.620">
    <property type="entry name" value="HUPs"/>
    <property type="match status" value="1"/>
</dbReference>
<evidence type="ECO:0000256" key="7">
    <source>
        <dbReference type="ARBA" id="ARBA00022741"/>
    </source>
</evidence>
<dbReference type="PANTHER" id="PTHR22749:SF6">
    <property type="entry name" value="RIBOFLAVIN KINASE"/>
    <property type="match status" value="1"/>
</dbReference>
<dbReference type="SMART" id="SM00904">
    <property type="entry name" value="Flavokinase"/>
    <property type="match status" value="1"/>
</dbReference>
<dbReference type="NCBIfam" id="NF004162">
    <property type="entry name" value="PRK05627.1-5"/>
    <property type="match status" value="1"/>
</dbReference>
<dbReference type="SUPFAM" id="SSF52374">
    <property type="entry name" value="Nucleotidylyl transferase"/>
    <property type="match status" value="1"/>
</dbReference>
<evidence type="ECO:0000256" key="5">
    <source>
        <dbReference type="ARBA" id="ARBA00022679"/>
    </source>
</evidence>
<keyword evidence="3 14" id="KW-0285">Flavoprotein</keyword>
<reference evidence="16 17" key="1">
    <citation type="submission" date="2020-08" db="EMBL/GenBank/DDBJ databases">
        <title>Genome public.</title>
        <authorList>
            <person name="Liu C."/>
            <person name="Sun Q."/>
        </authorList>
    </citation>
    <scope>NUCLEOTIDE SEQUENCE [LARGE SCALE GENOMIC DNA]</scope>
    <source>
        <strain evidence="16 17">NSJ-13</strain>
    </source>
</reference>
<comment type="pathway">
    <text evidence="2 14">Cofactor biosynthesis; FMN biosynthesis; FMN from riboflavin (ATP route): step 1/1.</text>
</comment>
<keyword evidence="10 14" id="KW-0067">ATP-binding</keyword>
<dbReference type="EMBL" id="JACOPE010000001">
    <property type="protein sequence ID" value="MBC5683131.1"/>
    <property type="molecule type" value="Genomic_DNA"/>
</dbReference>
<evidence type="ECO:0000256" key="3">
    <source>
        <dbReference type="ARBA" id="ARBA00022630"/>
    </source>
</evidence>
<dbReference type="PIRSF" id="PIRSF004491">
    <property type="entry name" value="FAD_Synth"/>
    <property type="match status" value="1"/>
</dbReference>
<keyword evidence="5 14" id="KW-0808">Transferase</keyword>
<keyword evidence="6 14" id="KW-0548">Nucleotidyltransferase</keyword>
<dbReference type="InterPro" id="IPR004821">
    <property type="entry name" value="Cyt_trans-like"/>
</dbReference>
<dbReference type="InterPro" id="IPR023468">
    <property type="entry name" value="Riboflavin_kinase"/>
</dbReference>
<dbReference type="InterPro" id="IPR015864">
    <property type="entry name" value="FAD_synthase"/>
</dbReference>
<keyword evidence="8 14" id="KW-0418">Kinase</keyword>
<evidence type="ECO:0000256" key="12">
    <source>
        <dbReference type="ARBA" id="ARBA00047880"/>
    </source>
</evidence>
<evidence type="ECO:0000256" key="8">
    <source>
        <dbReference type="ARBA" id="ARBA00022777"/>
    </source>
</evidence>
<evidence type="ECO:0000256" key="1">
    <source>
        <dbReference type="ARBA" id="ARBA00004726"/>
    </source>
</evidence>
<dbReference type="CDD" id="cd02064">
    <property type="entry name" value="FAD_synthetase_N"/>
    <property type="match status" value="1"/>
</dbReference>
<proteinExistence type="inferred from homology"/>
<dbReference type="Gene3D" id="2.40.30.30">
    <property type="entry name" value="Riboflavin kinase-like"/>
    <property type="match status" value="1"/>
</dbReference>
<sequence length="296" mass="33947">MQYITDINAYQSEKKSAVTLGKFDCLHRGHQKLIGRVKELASEEIQSVVCAFDMGRNSLLTKEERKERLEQEVDCFIACPFTKEIREMEAEQFILQILAEKFHAAVVVVGEDFQFGHEKRGDVVMLEKYAAQCGYQLDVIKKEMYEGREISSTYVREALAEGNVTLANNLLGYLYGTEGVVEYGHQLGRTLGFPTMNITWDEHKIAPKFGVYACEIEIDGARYYGIGNVGIKPTVENEPHLLTEVYVFDYSGDTYGKYVKVWFHEFERPETKFASIDELKARVDKDILYGKNFFTK</sequence>
<keyword evidence="17" id="KW-1185">Reference proteome</keyword>
<comment type="catalytic activity">
    <reaction evidence="12 14">
        <text>riboflavin + ATP = FMN + ADP + H(+)</text>
        <dbReference type="Rhea" id="RHEA:14357"/>
        <dbReference type="ChEBI" id="CHEBI:15378"/>
        <dbReference type="ChEBI" id="CHEBI:30616"/>
        <dbReference type="ChEBI" id="CHEBI:57986"/>
        <dbReference type="ChEBI" id="CHEBI:58210"/>
        <dbReference type="ChEBI" id="CHEBI:456216"/>
        <dbReference type="EC" id="2.7.1.26"/>
    </reaction>
</comment>
<dbReference type="NCBIfam" id="TIGR00083">
    <property type="entry name" value="ribF"/>
    <property type="match status" value="1"/>
</dbReference>
<evidence type="ECO:0000256" key="14">
    <source>
        <dbReference type="PIRNR" id="PIRNR004491"/>
    </source>
</evidence>
<organism evidence="16 17">
    <name type="scientific">Ruminococcus hominis</name>
    <dbReference type="NCBI Taxonomy" id="2763065"/>
    <lineage>
        <taxon>Bacteria</taxon>
        <taxon>Bacillati</taxon>
        <taxon>Bacillota</taxon>
        <taxon>Clostridia</taxon>
        <taxon>Eubacteriales</taxon>
        <taxon>Oscillospiraceae</taxon>
        <taxon>Ruminococcus</taxon>
    </lineage>
</organism>
<evidence type="ECO:0000259" key="15">
    <source>
        <dbReference type="SMART" id="SM00904"/>
    </source>
</evidence>
<accession>A0ABR7G8R4</accession>
<dbReference type="Pfam" id="PF01687">
    <property type="entry name" value="Flavokinase"/>
    <property type="match status" value="1"/>
</dbReference>
<dbReference type="SUPFAM" id="SSF82114">
    <property type="entry name" value="Riboflavin kinase-like"/>
    <property type="match status" value="1"/>
</dbReference>
<keyword evidence="7 14" id="KW-0547">Nucleotide-binding</keyword>
<keyword evidence="4 14" id="KW-0288">FMN</keyword>
<comment type="caution">
    <text evidence="16">The sequence shown here is derived from an EMBL/GenBank/DDBJ whole genome shotgun (WGS) entry which is preliminary data.</text>
</comment>
<dbReference type="EC" id="2.7.7.2" evidence="14"/>
<comment type="catalytic activity">
    <reaction evidence="13 14">
        <text>FMN + ATP + H(+) = FAD + diphosphate</text>
        <dbReference type="Rhea" id="RHEA:17237"/>
        <dbReference type="ChEBI" id="CHEBI:15378"/>
        <dbReference type="ChEBI" id="CHEBI:30616"/>
        <dbReference type="ChEBI" id="CHEBI:33019"/>
        <dbReference type="ChEBI" id="CHEBI:57692"/>
        <dbReference type="ChEBI" id="CHEBI:58210"/>
        <dbReference type="EC" id="2.7.7.2"/>
    </reaction>
</comment>
<keyword evidence="11" id="KW-0511">Multifunctional enzyme</keyword>
<evidence type="ECO:0000256" key="4">
    <source>
        <dbReference type="ARBA" id="ARBA00022643"/>
    </source>
</evidence>
<evidence type="ECO:0000256" key="13">
    <source>
        <dbReference type="ARBA" id="ARBA00049494"/>
    </source>
</evidence>
<comment type="pathway">
    <text evidence="1 14">Cofactor biosynthesis; FAD biosynthesis; FAD from FMN: step 1/1.</text>
</comment>
<evidence type="ECO:0000256" key="2">
    <source>
        <dbReference type="ARBA" id="ARBA00005201"/>
    </source>
</evidence>
<evidence type="ECO:0000256" key="6">
    <source>
        <dbReference type="ARBA" id="ARBA00022695"/>
    </source>
</evidence>
<evidence type="ECO:0000313" key="16">
    <source>
        <dbReference type="EMBL" id="MBC5683131.1"/>
    </source>
</evidence>
<evidence type="ECO:0000256" key="9">
    <source>
        <dbReference type="ARBA" id="ARBA00022827"/>
    </source>
</evidence>
<dbReference type="InterPro" id="IPR023465">
    <property type="entry name" value="Riboflavin_kinase_dom_sf"/>
</dbReference>
<dbReference type="NCBIfam" id="TIGR00125">
    <property type="entry name" value="cyt_tran_rel"/>
    <property type="match status" value="1"/>
</dbReference>
<dbReference type="EC" id="2.7.1.26" evidence="14"/>
<comment type="similarity">
    <text evidence="14">Belongs to the ribF family.</text>
</comment>
<dbReference type="InterPro" id="IPR015865">
    <property type="entry name" value="Riboflavin_kinase_bac/euk"/>
</dbReference>
<evidence type="ECO:0000313" key="17">
    <source>
        <dbReference type="Proteomes" id="UP000631576"/>
    </source>
</evidence>
<keyword evidence="9 14" id="KW-0274">FAD</keyword>
<dbReference type="PANTHER" id="PTHR22749">
    <property type="entry name" value="RIBOFLAVIN KINASE/FMN ADENYLYLTRANSFERASE"/>
    <property type="match status" value="1"/>
</dbReference>